<evidence type="ECO:0000256" key="1">
    <source>
        <dbReference type="ARBA" id="ARBA00004417"/>
    </source>
</evidence>
<keyword evidence="10" id="KW-1185">Reference proteome</keyword>
<feature type="domain" description="ABC transporter" evidence="8">
    <location>
        <begin position="8"/>
        <end position="258"/>
    </location>
</feature>
<dbReference type="PANTHER" id="PTHR43297">
    <property type="entry name" value="OLIGOPEPTIDE TRANSPORT ATP-BINDING PROTEIN APPD"/>
    <property type="match status" value="1"/>
</dbReference>
<sequence length="286" mass="31915">MSARQEILQVHNLTVSFSNRDEEVIAVNGVSFTICEGEKLAMVGESGSGKSVTALSLARLLPTPPALYRSGQILWLGEDVLQMDSSRLRRVRGKGIAYIFQEPSTSLNPVLTIGFQIEEALALHRPDVSDRREEVIRLLREVGIPSPELRYRAYPHELSGGMQQRVMIAMALACRPKLLVADEPTTALDTTVQAQIMELLRKITAKEAMAVLFITHNFGLVKDFADRTMVMFRGKIVEQGPTRDILHNPSHPYTQALLSCVPRLGEHKKRLATIDYDQLELAMSQP</sequence>
<evidence type="ECO:0000256" key="2">
    <source>
        <dbReference type="ARBA" id="ARBA00005417"/>
    </source>
</evidence>
<evidence type="ECO:0000256" key="6">
    <source>
        <dbReference type="ARBA" id="ARBA00022840"/>
    </source>
</evidence>
<name>A0A8J2FTM5_9BACT</name>
<evidence type="ECO:0000259" key="8">
    <source>
        <dbReference type="PROSITE" id="PS50893"/>
    </source>
</evidence>
<evidence type="ECO:0000256" key="5">
    <source>
        <dbReference type="ARBA" id="ARBA00022741"/>
    </source>
</evidence>
<organism evidence="9 10">
    <name type="scientific">Candidatus Methylacidithermus pantelleriae</name>
    <dbReference type="NCBI Taxonomy" id="2744239"/>
    <lineage>
        <taxon>Bacteria</taxon>
        <taxon>Pseudomonadati</taxon>
        <taxon>Verrucomicrobiota</taxon>
        <taxon>Methylacidiphilae</taxon>
        <taxon>Methylacidiphilales</taxon>
        <taxon>Methylacidiphilaceae</taxon>
        <taxon>Candidatus Methylacidithermus</taxon>
    </lineage>
</organism>
<dbReference type="NCBIfam" id="TIGR01727">
    <property type="entry name" value="oligo_HPY"/>
    <property type="match status" value="1"/>
</dbReference>
<dbReference type="InterPro" id="IPR050388">
    <property type="entry name" value="ABC_Ni/Peptide_Import"/>
</dbReference>
<dbReference type="InterPro" id="IPR003593">
    <property type="entry name" value="AAA+_ATPase"/>
</dbReference>
<gene>
    <name evidence="9" type="ORF">MPNT_90085</name>
</gene>
<evidence type="ECO:0000313" key="10">
    <source>
        <dbReference type="Proteomes" id="UP000663859"/>
    </source>
</evidence>
<dbReference type="InterPro" id="IPR003439">
    <property type="entry name" value="ABC_transporter-like_ATP-bd"/>
</dbReference>
<dbReference type="Proteomes" id="UP000663859">
    <property type="component" value="Unassembled WGS sequence"/>
</dbReference>
<dbReference type="EMBL" id="CAJNOB010000071">
    <property type="protein sequence ID" value="CAF0705404.1"/>
    <property type="molecule type" value="Genomic_DNA"/>
</dbReference>
<protein>
    <submittedName>
        <fullName evidence="9">Peptide import ATP-binding protein BOV_A0348</fullName>
    </submittedName>
</protein>
<dbReference type="PANTHER" id="PTHR43297:SF2">
    <property type="entry name" value="DIPEPTIDE TRANSPORT ATP-BINDING PROTEIN DPPD"/>
    <property type="match status" value="1"/>
</dbReference>
<evidence type="ECO:0000313" key="9">
    <source>
        <dbReference type="EMBL" id="CAF0705404.1"/>
    </source>
</evidence>
<dbReference type="CDD" id="cd03257">
    <property type="entry name" value="ABC_NikE_OppD_transporters"/>
    <property type="match status" value="1"/>
</dbReference>
<dbReference type="Pfam" id="PF00005">
    <property type="entry name" value="ABC_tran"/>
    <property type="match status" value="1"/>
</dbReference>
<dbReference type="InterPro" id="IPR013563">
    <property type="entry name" value="Oligopep_ABC_C"/>
</dbReference>
<dbReference type="InterPro" id="IPR027417">
    <property type="entry name" value="P-loop_NTPase"/>
</dbReference>
<evidence type="ECO:0000256" key="3">
    <source>
        <dbReference type="ARBA" id="ARBA00022448"/>
    </source>
</evidence>
<accession>A0A8J2FTM5</accession>
<dbReference type="FunFam" id="3.40.50.300:FF:000016">
    <property type="entry name" value="Oligopeptide ABC transporter ATP-binding component"/>
    <property type="match status" value="1"/>
</dbReference>
<proteinExistence type="inferred from homology"/>
<comment type="similarity">
    <text evidence="2">Belongs to the ABC transporter superfamily.</text>
</comment>
<dbReference type="SUPFAM" id="SSF52540">
    <property type="entry name" value="P-loop containing nucleoside triphosphate hydrolases"/>
    <property type="match status" value="1"/>
</dbReference>
<dbReference type="GO" id="GO:0016887">
    <property type="term" value="F:ATP hydrolysis activity"/>
    <property type="evidence" value="ECO:0007669"/>
    <property type="project" value="InterPro"/>
</dbReference>
<dbReference type="RefSeq" id="WP_174582664.1">
    <property type="nucleotide sequence ID" value="NZ_CAJNOB010000071.1"/>
</dbReference>
<evidence type="ECO:0000256" key="7">
    <source>
        <dbReference type="ARBA" id="ARBA00023136"/>
    </source>
</evidence>
<keyword evidence="6 9" id="KW-0067">ATP-binding</keyword>
<dbReference type="Pfam" id="PF08352">
    <property type="entry name" value="oligo_HPY"/>
    <property type="match status" value="1"/>
</dbReference>
<keyword evidence="7" id="KW-0472">Membrane</keyword>
<dbReference type="InterPro" id="IPR017871">
    <property type="entry name" value="ABC_transporter-like_CS"/>
</dbReference>
<dbReference type="PROSITE" id="PS00211">
    <property type="entry name" value="ABC_TRANSPORTER_1"/>
    <property type="match status" value="1"/>
</dbReference>
<dbReference type="GO" id="GO:0015833">
    <property type="term" value="P:peptide transport"/>
    <property type="evidence" value="ECO:0007669"/>
    <property type="project" value="InterPro"/>
</dbReference>
<dbReference type="GO" id="GO:0005524">
    <property type="term" value="F:ATP binding"/>
    <property type="evidence" value="ECO:0007669"/>
    <property type="project" value="UniProtKB-KW"/>
</dbReference>
<reference evidence="9" key="1">
    <citation type="submission" date="2021-02" db="EMBL/GenBank/DDBJ databases">
        <authorList>
            <person name="Cremers G."/>
            <person name="Picone N."/>
        </authorList>
    </citation>
    <scope>NUCLEOTIDE SEQUENCE</scope>
    <source>
        <strain evidence="9">PQ17</strain>
    </source>
</reference>
<comment type="subcellular location">
    <subcellularLocation>
        <location evidence="1">Cell inner membrane</location>
        <topology evidence="1">Peripheral membrane protein</topology>
    </subcellularLocation>
</comment>
<dbReference type="PROSITE" id="PS50893">
    <property type="entry name" value="ABC_TRANSPORTER_2"/>
    <property type="match status" value="1"/>
</dbReference>
<keyword evidence="4" id="KW-1003">Cell membrane</keyword>
<evidence type="ECO:0000256" key="4">
    <source>
        <dbReference type="ARBA" id="ARBA00022475"/>
    </source>
</evidence>
<keyword evidence="3" id="KW-0813">Transport</keyword>
<keyword evidence="5" id="KW-0547">Nucleotide-binding</keyword>
<dbReference type="Gene3D" id="3.40.50.300">
    <property type="entry name" value="P-loop containing nucleotide triphosphate hydrolases"/>
    <property type="match status" value="1"/>
</dbReference>
<dbReference type="GO" id="GO:0005886">
    <property type="term" value="C:plasma membrane"/>
    <property type="evidence" value="ECO:0007669"/>
    <property type="project" value="UniProtKB-SubCell"/>
</dbReference>
<dbReference type="AlphaFoldDB" id="A0A8J2FTM5"/>
<dbReference type="SMART" id="SM00382">
    <property type="entry name" value="AAA"/>
    <property type="match status" value="1"/>
</dbReference>
<comment type="caution">
    <text evidence="9">The sequence shown here is derived from an EMBL/GenBank/DDBJ whole genome shotgun (WGS) entry which is preliminary data.</text>
</comment>